<evidence type="ECO:0000313" key="2">
    <source>
        <dbReference type="Proteomes" id="UP000464416"/>
    </source>
</evidence>
<keyword evidence="2" id="KW-1185">Reference proteome</keyword>
<name>A0A6B9SWS3_9CAUD</name>
<protein>
    <submittedName>
        <fullName evidence="1">DNA primase</fullName>
    </submittedName>
</protein>
<reference evidence="1 2" key="1">
    <citation type="submission" date="2019-12" db="EMBL/GenBank/DDBJ databases">
        <title>The first sequenced Sphaerotilus natans bacteriophage genome is one of a kind - characterization and potential to control this filamentous bacterium in WWTP.</title>
        <authorList>
            <person name="Ferreira R."/>
            <person name="Amado R."/>
            <person name="Padrao J."/>
            <person name="Ferreira V."/>
            <person name="Dias N.M."/>
            <person name="Melo L.D.R."/>
            <person name="Azeredo J."/>
            <person name="Santos S.B."/>
            <person name="Nicolau A."/>
        </authorList>
    </citation>
    <scope>NUCLEOTIDE SEQUENCE [LARGE SCALE GENOMIC DNA]</scope>
</reference>
<dbReference type="EMBL" id="MN844877">
    <property type="protein sequence ID" value="QHJ75329.1"/>
    <property type="molecule type" value="Genomic_DNA"/>
</dbReference>
<proteinExistence type="predicted"/>
<organism evidence="1 2">
    <name type="scientific">Sphaerotilus phage vB_SnaP-R1</name>
    <dbReference type="NCBI Taxonomy" id="2696336"/>
    <lineage>
        <taxon>Viruses</taxon>
        <taxon>Duplodnaviria</taxon>
        <taxon>Heunggongvirae</taxon>
        <taxon>Uroviricota</taxon>
        <taxon>Caudoviricetes</taxon>
        <taxon>Autographivirales</taxon>
        <taxon>Autoscriptoviridae</taxon>
        <taxon>Natansvirus</taxon>
        <taxon>Natansvirus SnaPR1</taxon>
    </lineage>
</organism>
<gene>
    <name evidence="1" type="ORF">SnaR1_gp14</name>
</gene>
<sequence>MIPEHEWLPQAQRLAVGMRVRVRHRRESRANMTIGNDRDRWWCYCQRCKEGGVVTKDHVLLTAPIEVVEHDLTVPSDLRPVIGSEFEDTVGRFLASKGMMFPYLPKLWYSQQARRLCLQDDQGGWHGRDLTGRSNAKWLHYAKPHLVGNVCRCTVLTEDIFSMYKVRFALRHTPEIGTATTLGAGCSTTAALALKNCTTLVWAYDGDSAGDDGYKSGSKRMRALVPRQLRARPPEGLDPKDMDCEDIRELLKGVIHA</sequence>
<dbReference type="CDD" id="cd01029">
    <property type="entry name" value="TOPRIM_primases"/>
    <property type="match status" value="1"/>
</dbReference>
<evidence type="ECO:0000313" key="1">
    <source>
        <dbReference type="EMBL" id="QHJ75329.1"/>
    </source>
</evidence>
<dbReference type="Proteomes" id="UP000464416">
    <property type="component" value="Segment"/>
</dbReference>
<accession>A0A6B9SWS3</accession>
<dbReference type="InterPro" id="IPR034154">
    <property type="entry name" value="TOPRIM_DnaG/twinkle"/>
</dbReference>